<dbReference type="GO" id="GO:0000155">
    <property type="term" value="F:phosphorelay sensor kinase activity"/>
    <property type="evidence" value="ECO:0007669"/>
    <property type="project" value="InterPro"/>
</dbReference>
<dbReference type="AlphaFoldDB" id="A0A4Y7R7Q0"/>
<evidence type="ECO:0000313" key="11">
    <source>
        <dbReference type="Proteomes" id="UP000298324"/>
    </source>
</evidence>
<dbReference type="PROSITE" id="PS50109">
    <property type="entry name" value="HIS_KIN"/>
    <property type="match status" value="1"/>
</dbReference>
<dbReference type="Pfam" id="PF02518">
    <property type="entry name" value="HATPase_c"/>
    <property type="match status" value="1"/>
</dbReference>
<dbReference type="InterPro" id="IPR004358">
    <property type="entry name" value="Sig_transdc_His_kin-like_C"/>
</dbReference>
<evidence type="ECO:0000259" key="9">
    <source>
        <dbReference type="PROSITE" id="PS50109"/>
    </source>
</evidence>
<dbReference type="InterPro" id="IPR005467">
    <property type="entry name" value="His_kinase_dom"/>
</dbReference>
<dbReference type="EMBL" id="QFGA01000003">
    <property type="protein sequence ID" value="TEB04994.1"/>
    <property type="molecule type" value="Genomic_DNA"/>
</dbReference>
<name>A0A4Y7R7Q0_9FIRM</name>
<dbReference type="SMART" id="SM00387">
    <property type="entry name" value="HATPase_c"/>
    <property type="match status" value="1"/>
</dbReference>
<dbReference type="PANTHER" id="PTHR43065:SF10">
    <property type="entry name" value="PEROXIDE STRESS-ACTIVATED HISTIDINE KINASE MAK3"/>
    <property type="match status" value="1"/>
</dbReference>
<organism evidence="10 11">
    <name type="scientific">Pelotomaculum schinkii</name>
    <dbReference type="NCBI Taxonomy" id="78350"/>
    <lineage>
        <taxon>Bacteria</taxon>
        <taxon>Bacillati</taxon>
        <taxon>Bacillota</taxon>
        <taxon>Clostridia</taxon>
        <taxon>Eubacteriales</taxon>
        <taxon>Desulfotomaculaceae</taxon>
        <taxon>Pelotomaculum</taxon>
    </lineage>
</organism>
<keyword evidence="8" id="KW-0902">Two-component regulatory system</keyword>
<evidence type="ECO:0000256" key="4">
    <source>
        <dbReference type="ARBA" id="ARBA00022679"/>
    </source>
</evidence>
<dbReference type="SUPFAM" id="SSF47384">
    <property type="entry name" value="Homodimeric domain of signal transducing histidine kinase"/>
    <property type="match status" value="1"/>
</dbReference>
<dbReference type="SMART" id="SM00388">
    <property type="entry name" value="HisKA"/>
    <property type="match status" value="1"/>
</dbReference>
<comment type="caution">
    <text evidence="10">The sequence shown here is derived from an EMBL/GenBank/DDBJ whole genome shotgun (WGS) entry which is preliminary data.</text>
</comment>
<dbReference type="CDD" id="cd00082">
    <property type="entry name" value="HisKA"/>
    <property type="match status" value="1"/>
</dbReference>
<dbReference type="GO" id="GO:0005524">
    <property type="term" value="F:ATP binding"/>
    <property type="evidence" value="ECO:0007669"/>
    <property type="project" value="UniProtKB-KW"/>
</dbReference>
<keyword evidence="4 10" id="KW-0808">Transferase</keyword>
<dbReference type="InterPro" id="IPR003594">
    <property type="entry name" value="HATPase_dom"/>
</dbReference>
<dbReference type="InterPro" id="IPR036890">
    <property type="entry name" value="HATPase_C_sf"/>
</dbReference>
<evidence type="ECO:0000313" key="10">
    <source>
        <dbReference type="EMBL" id="TEB04994.1"/>
    </source>
</evidence>
<evidence type="ECO:0000256" key="7">
    <source>
        <dbReference type="ARBA" id="ARBA00022840"/>
    </source>
</evidence>
<evidence type="ECO:0000256" key="5">
    <source>
        <dbReference type="ARBA" id="ARBA00022741"/>
    </source>
</evidence>
<dbReference type="Gene3D" id="3.30.565.10">
    <property type="entry name" value="Histidine kinase-like ATPase, C-terminal domain"/>
    <property type="match status" value="1"/>
</dbReference>
<evidence type="ECO:0000256" key="8">
    <source>
        <dbReference type="ARBA" id="ARBA00023012"/>
    </source>
</evidence>
<dbReference type="SUPFAM" id="SSF55874">
    <property type="entry name" value="ATPase domain of HSP90 chaperone/DNA topoisomerase II/histidine kinase"/>
    <property type="match status" value="1"/>
</dbReference>
<comment type="catalytic activity">
    <reaction evidence="1">
        <text>ATP + protein L-histidine = ADP + protein N-phospho-L-histidine.</text>
        <dbReference type="EC" id="2.7.13.3"/>
    </reaction>
</comment>
<dbReference type="PRINTS" id="PR00344">
    <property type="entry name" value="BCTRLSENSOR"/>
</dbReference>
<keyword evidence="6" id="KW-0418">Kinase</keyword>
<dbReference type="Gene3D" id="1.10.287.130">
    <property type="match status" value="1"/>
</dbReference>
<reference evidence="10 11" key="1">
    <citation type="journal article" date="2018" name="Environ. Microbiol.">
        <title>Novel energy conservation strategies and behaviour of Pelotomaculum schinkii driving syntrophic propionate catabolism.</title>
        <authorList>
            <person name="Hidalgo-Ahumada C.A.P."/>
            <person name="Nobu M.K."/>
            <person name="Narihiro T."/>
            <person name="Tamaki H."/>
            <person name="Liu W.T."/>
            <person name="Kamagata Y."/>
            <person name="Stams A.J.M."/>
            <person name="Imachi H."/>
            <person name="Sousa D.Z."/>
        </authorList>
    </citation>
    <scope>NUCLEOTIDE SEQUENCE [LARGE SCALE GENOMIC DNA]</scope>
    <source>
        <strain evidence="10 11">HH</strain>
    </source>
</reference>
<keyword evidence="3" id="KW-0597">Phosphoprotein</keyword>
<evidence type="ECO:0000256" key="6">
    <source>
        <dbReference type="ARBA" id="ARBA00022777"/>
    </source>
</evidence>
<accession>A0A4Y7R7Q0</accession>
<feature type="domain" description="Histidine kinase" evidence="9">
    <location>
        <begin position="58"/>
        <end position="270"/>
    </location>
</feature>
<evidence type="ECO:0000256" key="1">
    <source>
        <dbReference type="ARBA" id="ARBA00000085"/>
    </source>
</evidence>
<dbReference type="InterPro" id="IPR003661">
    <property type="entry name" value="HisK_dim/P_dom"/>
</dbReference>
<keyword evidence="7" id="KW-0067">ATP-binding</keyword>
<dbReference type="EC" id="2.7.13.3" evidence="2"/>
<keyword evidence="11" id="KW-1185">Reference proteome</keyword>
<dbReference type="InterPro" id="IPR036097">
    <property type="entry name" value="HisK_dim/P_sf"/>
</dbReference>
<dbReference type="Pfam" id="PF00512">
    <property type="entry name" value="HisKA"/>
    <property type="match status" value="1"/>
</dbReference>
<proteinExistence type="predicted"/>
<dbReference type="Proteomes" id="UP000298324">
    <property type="component" value="Unassembled WGS sequence"/>
</dbReference>
<protein>
    <recommendedName>
        <fullName evidence="2">histidine kinase</fullName>
        <ecNumber evidence="2">2.7.13.3</ecNumber>
    </recommendedName>
</protein>
<dbReference type="PANTHER" id="PTHR43065">
    <property type="entry name" value="SENSOR HISTIDINE KINASE"/>
    <property type="match status" value="1"/>
</dbReference>
<gene>
    <name evidence="10" type="primary">zraS_4</name>
    <name evidence="10" type="ORF">Psch_03757</name>
</gene>
<evidence type="ECO:0000256" key="3">
    <source>
        <dbReference type="ARBA" id="ARBA00022553"/>
    </source>
</evidence>
<evidence type="ECO:0000256" key="2">
    <source>
        <dbReference type="ARBA" id="ARBA00012438"/>
    </source>
</evidence>
<keyword evidence="5" id="KW-0547">Nucleotide-binding</keyword>
<sequence length="284" mass="31634">MEETLQRNRLLQEELDATNIGLLALTMELEEKNEEVQSITQQLWQVARMVTMGELAASIAHELNNPLATVSLRVESLANKLPPEDPKQKALQIISQEVERMGALVKKLLNFSRRGQRKVTTVDVCREIEHALELIYYQLRKNRITVRRDYQAELPLIHADSQELLQLFLNLFTNASDAMPQGGTLTIRVYEGHTDTDCVAIEIADTGMGIQPDDLAKVMDPFFTTKPVGKGTGLGLSICRHIVREHQGLITIASEVGKGATVFIKLPMIKESGHTSSQGVSPLK</sequence>